<dbReference type="eggNOG" id="KOG1721">
    <property type="taxonomic scope" value="Eukaryota"/>
</dbReference>
<dbReference type="HOGENOM" id="CLU_002678_42_11_1"/>
<keyword evidence="9" id="KW-1185">Reference proteome</keyword>
<organism evidence="8 9">
    <name type="scientific">Hypocrea virens (strain Gv29-8 / FGSC 10586)</name>
    <name type="common">Gliocladium virens</name>
    <name type="synonym">Trichoderma virens</name>
    <dbReference type="NCBI Taxonomy" id="413071"/>
    <lineage>
        <taxon>Eukaryota</taxon>
        <taxon>Fungi</taxon>
        <taxon>Dikarya</taxon>
        <taxon>Ascomycota</taxon>
        <taxon>Pezizomycotina</taxon>
        <taxon>Sordariomycetes</taxon>
        <taxon>Hypocreomycetidae</taxon>
        <taxon>Hypocreales</taxon>
        <taxon>Hypocreaceae</taxon>
        <taxon>Trichoderma</taxon>
    </lineage>
</organism>
<accession>G9N724</accession>
<dbReference type="GO" id="GO:0005634">
    <property type="term" value="C:nucleus"/>
    <property type="evidence" value="ECO:0007669"/>
    <property type="project" value="UniProtKB-ARBA"/>
</dbReference>
<feature type="domain" description="C2H2-type" evidence="7">
    <location>
        <begin position="75"/>
        <end position="102"/>
    </location>
</feature>
<dbReference type="OrthoDB" id="3437960at2759"/>
<keyword evidence="2" id="KW-0677">Repeat</keyword>
<evidence type="ECO:0000256" key="2">
    <source>
        <dbReference type="ARBA" id="ARBA00022737"/>
    </source>
</evidence>
<dbReference type="Proteomes" id="UP000007115">
    <property type="component" value="Unassembled WGS sequence"/>
</dbReference>
<dbReference type="SUPFAM" id="SSF57667">
    <property type="entry name" value="beta-beta-alpha zinc fingers"/>
    <property type="match status" value="2"/>
</dbReference>
<dbReference type="FunFam" id="3.30.160.60:FF:000557">
    <property type="entry name" value="zinc finger and SCAN domain-containing protein 29"/>
    <property type="match status" value="1"/>
</dbReference>
<dbReference type="InterPro" id="IPR050329">
    <property type="entry name" value="GLI_C2H2-zinc-finger"/>
</dbReference>
<proteinExistence type="predicted"/>
<feature type="non-terminal residue" evidence="8">
    <location>
        <position position="1"/>
    </location>
</feature>
<keyword evidence="4" id="KW-0862">Zinc</keyword>
<dbReference type="SMART" id="SM00355">
    <property type="entry name" value="ZnF_C2H2"/>
    <property type="match status" value="3"/>
</dbReference>
<reference evidence="8 9" key="1">
    <citation type="journal article" date="2011" name="Genome Biol.">
        <title>Comparative genome sequence analysis underscores mycoparasitism as the ancestral life style of Trichoderma.</title>
        <authorList>
            <person name="Kubicek C.P."/>
            <person name="Herrera-Estrella A."/>
            <person name="Seidl-Seiboth V."/>
            <person name="Martinez D.A."/>
            <person name="Druzhinina I.S."/>
            <person name="Thon M."/>
            <person name="Zeilinger S."/>
            <person name="Casas-Flores S."/>
            <person name="Horwitz B.A."/>
            <person name="Mukherjee P.K."/>
            <person name="Mukherjee M."/>
            <person name="Kredics L."/>
            <person name="Alcaraz L.D."/>
            <person name="Aerts A."/>
            <person name="Antal Z."/>
            <person name="Atanasova L."/>
            <person name="Cervantes-Badillo M.G."/>
            <person name="Challacombe J."/>
            <person name="Chertkov O."/>
            <person name="McCluskey K."/>
            <person name="Coulpier F."/>
            <person name="Deshpande N."/>
            <person name="von Doehren H."/>
            <person name="Ebbole D.J."/>
            <person name="Esquivel-Naranjo E.U."/>
            <person name="Fekete E."/>
            <person name="Flipphi M."/>
            <person name="Glaser F."/>
            <person name="Gomez-Rodriguez E.Y."/>
            <person name="Gruber S."/>
            <person name="Han C."/>
            <person name="Henrissat B."/>
            <person name="Hermosa R."/>
            <person name="Hernandez-Onate M."/>
            <person name="Karaffa L."/>
            <person name="Kosti I."/>
            <person name="Le Crom S."/>
            <person name="Lindquist E."/>
            <person name="Lucas S."/>
            <person name="Luebeck M."/>
            <person name="Luebeck P.S."/>
            <person name="Margeot A."/>
            <person name="Metz B."/>
            <person name="Misra M."/>
            <person name="Nevalainen H."/>
            <person name="Omann M."/>
            <person name="Packer N."/>
            <person name="Perrone G."/>
            <person name="Uresti-Rivera E.E."/>
            <person name="Salamov A."/>
            <person name="Schmoll M."/>
            <person name="Seiboth B."/>
            <person name="Shapiro H."/>
            <person name="Sukno S."/>
            <person name="Tamayo-Ramos J.A."/>
            <person name="Tisch D."/>
            <person name="Wiest A."/>
            <person name="Wilkinson H.H."/>
            <person name="Zhang M."/>
            <person name="Coutinho P.M."/>
            <person name="Kenerley C.M."/>
            <person name="Monte E."/>
            <person name="Baker S.E."/>
            <person name="Grigoriev I.V."/>
        </authorList>
    </citation>
    <scope>NUCLEOTIDE SEQUENCE [LARGE SCALE GENOMIC DNA]</scope>
    <source>
        <strain evidence="9">Gv29-8 / FGSC 10586</strain>
    </source>
</reference>
<dbReference type="STRING" id="413071.G9N724"/>
<dbReference type="OMA" id="HSNHKCK"/>
<feature type="region of interest" description="Disordered" evidence="6">
    <location>
        <begin position="97"/>
        <end position="127"/>
    </location>
</feature>
<dbReference type="GO" id="GO:0008270">
    <property type="term" value="F:zinc ion binding"/>
    <property type="evidence" value="ECO:0007669"/>
    <property type="project" value="UniProtKB-KW"/>
</dbReference>
<evidence type="ECO:0000313" key="8">
    <source>
        <dbReference type="EMBL" id="EHK17522.1"/>
    </source>
</evidence>
<dbReference type="PANTHER" id="PTHR19818:SF139">
    <property type="entry name" value="PAIR-RULE PROTEIN ODD-PAIRED"/>
    <property type="match status" value="1"/>
</dbReference>
<dbReference type="AlphaFoldDB" id="G9N724"/>
<dbReference type="FunFam" id="3.30.160.60:FF:002343">
    <property type="entry name" value="Zinc finger protein 33A"/>
    <property type="match status" value="1"/>
</dbReference>
<feature type="domain" description="C2H2-type" evidence="7">
    <location>
        <begin position="17"/>
        <end position="46"/>
    </location>
</feature>
<evidence type="ECO:0000256" key="4">
    <source>
        <dbReference type="ARBA" id="ARBA00022833"/>
    </source>
</evidence>
<dbReference type="Pfam" id="PF00096">
    <property type="entry name" value="zf-C2H2"/>
    <property type="match status" value="3"/>
</dbReference>
<protein>
    <recommendedName>
        <fullName evidence="7">C2H2-type domain-containing protein</fullName>
    </recommendedName>
</protein>
<evidence type="ECO:0000256" key="3">
    <source>
        <dbReference type="ARBA" id="ARBA00022771"/>
    </source>
</evidence>
<dbReference type="PROSITE" id="PS50157">
    <property type="entry name" value="ZINC_FINGER_C2H2_2"/>
    <property type="match status" value="4"/>
</dbReference>
<name>G9N724_HYPVG</name>
<dbReference type="InterPro" id="IPR013087">
    <property type="entry name" value="Znf_C2H2_type"/>
</dbReference>
<dbReference type="GeneID" id="25788471"/>
<dbReference type="GO" id="GO:0000981">
    <property type="term" value="F:DNA-binding transcription factor activity, RNA polymerase II-specific"/>
    <property type="evidence" value="ECO:0007669"/>
    <property type="project" value="TreeGrafter"/>
</dbReference>
<dbReference type="Gene3D" id="3.30.160.60">
    <property type="entry name" value="Classic Zinc Finger"/>
    <property type="match status" value="4"/>
</dbReference>
<evidence type="ECO:0000259" key="7">
    <source>
        <dbReference type="PROSITE" id="PS50157"/>
    </source>
</evidence>
<keyword evidence="1" id="KW-0479">Metal-binding</keyword>
<keyword evidence="3 5" id="KW-0863">Zinc-finger</keyword>
<feature type="domain" description="C2H2-type" evidence="7">
    <location>
        <begin position="1"/>
        <end position="16"/>
    </location>
</feature>
<dbReference type="InterPro" id="IPR036236">
    <property type="entry name" value="Znf_C2H2_sf"/>
</dbReference>
<dbReference type="EMBL" id="ABDF02000088">
    <property type="protein sequence ID" value="EHK17522.1"/>
    <property type="molecule type" value="Genomic_DNA"/>
</dbReference>
<dbReference type="PANTHER" id="PTHR19818">
    <property type="entry name" value="ZINC FINGER PROTEIN ZIC AND GLI"/>
    <property type="match status" value="1"/>
</dbReference>
<evidence type="ECO:0000256" key="1">
    <source>
        <dbReference type="ARBA" id="ARBA00022723"/>
    </source>
</evidence>
<dbReference type="RefSeq" id="XP_013951724.1">
    <property type="nucleotide sequence ID" value="XM_014096249.1"/>
</dbReference>
<dbReference type="GO" id="GO:0045944">
    <property type="term" value="P:positive regulation of transcription by RNA polymerase II"/>
    <property type="evidence" value="ECO:0007669"/>
    <property type="project" value="UniProtKB-ARBA"/>
</dbReference>
<dbReference type="VEuPathDB" id="FungiDB:TRIVIDRAFT_160083"/>
<dbReference type="GO" id="GO:0000978">
    <property type="term" value="F:RNA polymerase II cis-regulatory region sequence-specific DNA binding"/>
    <property type="evidence" value="ECO:0007669"/>
    <property type="project" value="TreeGrafter"/>
</dbReference>
<evidence type="ECO:0000313" key="9">
    <source>
        <dbReference type="Proteomes" id="UP000007115"/>
    </source>
</evidence>
<comment type="caution">
    <text evidence="8">The sequence shown here is derived from an EMBL/GenBank/DDBJ whole genome shotgun (WGS) entry which is preliminary data.</text>
</comment>
<evidence type="ECO:0000256" key="5">
    <source>
        <dbReference type="PROSITE-ProRule" id="PRU00042"/>
    </source>
</evidence>
<dbReference type="InParanoid" id="G9N724"/>
<evidence type="ECO:0000256" key="6">
    <source>
        <dbReference type="SAM" id="MobiDB-lite"/>
    </source>
</evidence>
<dbReference type="PROSITE" id="PS00028">
    <property type="entry name" value="ZINC_FINGER_C2H2_1"/>
    <property type="match status" value="3"/>
</dbReference>
<sequence length="127" mass="14398">KQSLDQHMRVHTGEKPWKCKFPGCSHAFKQQSALTMHERTHTGYKPLTCDICGKSFGESSNLSKHRRTHNARGGHSCPLCNKDFNRLDQLRRHLHSNHKCKPEEADSIAKSVRLQSGKGARQSIGRV</sequence>
<feature type="domain" description="C2H2-type" evidence="7">
    <location>
        <begin position="47"/>
        <end position="74"/>
    </location>
</feature>
<gene>
    <name evidence="8" type="ORF">TRIVIDRAFT_160083</name>
</gene>